<dbReference type="GO" id="GO:0055052">
    <property type="term" value="C:ATP-binding cassette (ABC) transporter complex, substrate-binding subunit-containing"/>
    <property type="evidence" value="ECO:0007669"/>
    <property type="project" value="TreeGrafter"/>
</dbReference>
<accession>A0A559IPC3</accession>
<dbReference type="GO" id="GO:1901982">
    <property type="term" value="F:maltose binding"/>
    <property type="evidence" value="ECO:0007669"/>
    <property type="project" value="TreeGrafter"/>
</dbReference>
<feature type="compositionally biased region" description="Low complexity" evidence="6">
    <location>
        <begin position="29"/>
        <end position="41"/>
    </location>
</feature>
<keyword evidence="5" id="KW-0449">Lipoprotein</keyword>
<reference evidence="7 8" key="1">
    <citation type="submission" date="2019-07" db="EMBL/GenBank/DDBJ databases">
        <authorList>
            <person name="Kim J."/>
        </authorList>
    </citation>
    <scope>NUCLEOTIDE SEQUENCE [LARGE SCALE GENOMIC DNA]</scope>
    <source>
        <strain evidence="7 8">N4</strain>
    </source>
</reference>
<sequence length="427" mass="46508">MKKKWVSLLLSAMMVFTLSACSLGGKASTPAPEQPTTEATTGDTGELKPEEGASLVVWESKEARPFVEAINKEFTAKYGIPVKFEEVSGGDTANKLTTDGPAGIGADVLMFPHDNLGRVVSAGLILPNDYHEEQTRKNNSELSVNATSYDGMLYGYPRSIETYLMFYNKKLLPNGAPKTMEEVIELSKTMNDPAKKQYTFMWEMGNFYFDFFWVASTGGYIFGQNDTDTADIGLNNEGAVSGLKFQQDFVKQVLPLKTSDVTFDIKKGLFTSGQLAMSVDGPWVIGDLKKSGIDFGAAPIPSIQGKPSKSFSGVKAWYVNAFTKFPNAAKLYAEFASSKEAQLKEFEMTGTVPANIEAAKDSKVTSDPITSAILEQFKNSYLMPAIPEMNSVWSPMASAFSDALNKGKDPKQALDGAVKQITDAIKQ</sequence>
<evidence type="ECO:0000256" key="2">
    <source>
        <dbReference type="ARBA" id="ARBA00022448"/>
    </source>
</evidence>
<evidence type="ECO:0000313" key="8">
    <source>
        <dbReference type="Proteomes" id="UP000318102"/>
    </source>
</evidence>
<dbReference type="PANTHER" id="PTHR30061:SF50">
    <property type="entry name" value="MALTOSE_MALTODEXTRIN-BINDING PERIPLASMIC PROTEIN"/>
    <property type="match status" value="1"/>
</dbReference>
<dbReference type="AlphaFoldDB" id="A0A559IPC3"/>
<dbReference type="Gene3D" id="3.40.190.10">
    <property type="entry name" value="Periplasmic binding protein-like II"/>
    <property type="match status" value="2"/>
</dbReference>
<keyword evidence="2 5" id="KW-0813">Transport</keyword>
<evidence type="ECO:0000256" key="1">
    <source>
        <dbReference type="ARBA" id="ARBA00008520"/>
    </source>
</evidence>
<dbReference type="InterPro" id="IPR006060">
    <property type="entry name" value="Maltose/Cyclodextrin-bd"/>
</dbReference>
<keyword evidence="4 5" id="KW-0732">Signal</keyword>
<dbReference type="GO" id="GO:0015144">
    <property type="term" value="F:carbohydrate transmembrane transporter activity"/>
    <property type="evidence" value="ECO:0007669"/>
    <property type="project" value="InterPro"/>
</dbReference>
<keyword evidence="3 5" id="KW-0762">Sugar transport</keyword>
<evidence type="ECO:0000256" key="3">
    <source>
        <dbReference type="ARBA" id="ARBA00022597"/>
    </source>
</evidence>
<feature type="chain" id="PRO_5039763064" description="Maltodextrin-binding protein" evidence="5">
    <location>
        <begin position="21"/>
        <end position="427"/>
    </location>
</feature>
<dbReference type="CDD" id="cd13586">
    <property type="entry name" value="PBP2_Maltose_binding_like"/>
    <property type="match status" value="1"/>
</dbReference>
<comment type="caution">
    <text evidence="7">The sequence shown here is derived from an EMBL/GenBank/DDBJ whole genome shotgun (WGS) entry which is preliminary data.</text>
</comment>
<comment type="subcellular location">
    <subcellularLocation>
        <location evidence="5">Cell membrane</location>
        <topology evidence="5">Lipid-anchor</topology>
    </subcellularLocation>
</comment>
<evidence type="ECO:0000313" key="7">
    <source>
        <dbReference type="EMBL" id="TVX89393.1"/>
    </source>
</evidence>
<name>A0A559IPC3_9BACL</name>
<dbReference type="GO" id="GO:0015768">
    <property type="term" value="P:maltose transport"/>
    <property type="evidence" value="ECO:0007669"/>
    <property type="project" value="TreeGrafter"/>
</dbReference>
<evidence type="ECO:0000256" key="6">
    <source>
        <dbReference type="SAM" id="MobiDB-lite"/>
    </source>
</evidence>
<evidence type="ECO:0000256" key="5">
    <source>
        <dbReference type="RuleBase" id="RU365005"/>
    </source>
</evidence>
<dbReference type="Pfam" id="PF13416">
    <property type="entry name" value="SBP_bac_8"/>
    <property type="match status" value="1"/>
</dbReference>
<keyword evidence="5" id="KW-1003">Cell membrane</keyword>
<keyword evidence="8" id="KW-1185">Reference proteome</keyword>
<dbReference type="EMBL" id="VNJK01000002">
    <property type="protein sequence ID" value="TVX89393.1"/>
    <property type="molecule type" value="Genomic_DNA"/>
</dbReference>
<protein>
    <recommendedName>
        <fullName evidence="5">Maltodextrin-binding protein</fullName>
    </recommendedName>
</protein>
<dbReference type="RefSeq" id="WP_144991894.1">
    <property type="nucleotide sequence ID" value="NZ_VNJK01000002.1"/>
</dbReference>
<dbReference type="OrthoDB" id="9766758at2"/>
<dbReference type="Proteomes" id="UP000318102">
    <property type="component" value="Unassembled WGS sequence"/>
</dbReference>
<organism evidence="7 8">
    <name type="scientific">Paenibacillus agilis</name>
    <dbReference type="NCBI Taxonomy" id="3020863"/>
    <lineage>
        <taxon>Bacteria</taxon>
        <taxon>Bacillati</taxon>
        <taxon>Bacillota</taxon>
        <taxon>Bacilli</taxon>
        <taxon>Bacillales</taxon>
        <taxon>Paenibacillaceae</taxon>
        <taxon>Paenibacillus</taxon>
    </lineage>
</organism>
<dbReference type="PANTHER" id="PTHR30061">
    <property type="entry name" value="MALTOSE-BINDING PERIPLASMIC PROTEIN"/>
    <property type="match status" value="1"/>
</dbReference>
<feature type="region of interest" description="Disordered" evidence="6">
    <location>
        <begin position="26"/>
        <end position="50"/>
    </location>
</feature>
<dbReference type="PRINTS" id="PR00181">
    <property type="entry name" value="MALTOSEBP"/>
</dbReference>
<dbReference type="PROSITE" id="PS51257">
    <property type="entry name" value="PROKAR_LIPOPROTEIN"/>
    <property type="match status" value="1"/>
</dbReference>
<gene>
    <name evidence="7" type="ORF">FPZ44_16535</name>
</gene>
<comment type="similarity">
    <text evidence="1 5">Belongs to the bacterial solute-binding protein 1 family.</text>
</comment>
<feature type="signal peptide" evidence="5">
    <location>
        <begin position="1"/>
        <end position="20"/>
    </location>
</feature>
<keyword evidence="5" id="KW-0472">Membrane</keyword>
<evidence type="ECO:0000256" key="4">
    <source>
        <dbReference type="ARBA" id="ARBA00022729"/>
    </source>
</evidence>
<dbReference type="SUPFAM" id="SSF53850">
    <property type="entry name" value="Periplasmic binding protein-like II"/>
    <property type="match status" value="1"/>
</dbReference>
<proteinExistence type="inferred from homology"/>
<dbReference type="GO" id="GO:0042956">
    <property type="term" value="P:maltodextrin transmembrane transport"/>
    <property type="evidence" value="ECO:0007669"/>
    <property type="project" value="TreeGrafter"/>
</dbReference>
<dbReference type="InterPro" id="IPR006059">
    <property type="entry name" value="SBP"/>
</dbReference>